<dbReference type="PANTHER" id="PTHR42747:SF4">
    <property type="entry name" value="BLR1330 PROTEIN"/>
    <property type="match status" value="1"/>
</dbReference>
<keyword evidence="2" id="KW-0285">Flavoprotein</keyword>
<proteinExistence type="inferred from homology"/>
<dbReference type="Gene3D" id="3.20.20.70">
    <property type="entry name" value="Aldolase class I"/>
    <property type="match status" value="1"/>
</dbReference>
<dbReference type="GO" id="GO:0018580">
    <property type="term" value="F:nitronate monooxygenase activity"/>
    <property type="evidence" value="ECO:0007669"/>
    <property type="project" value="InterPro"/>
</dbReference>
<name>A0A1L3ZW32_9SPHN</name>
<keyword evidence="5" id="KW-0503">Monooxygenase</keyword>
<evidence type="ECO:0000256" key="5">
    <source>
        <dbReference type="ARBA" id="ARBA00023033"/>
    </source>
</evidence>
<organism evidence="6 7">
    <name type="scientific">Tardibacter chloracetimidivorans</name>
    <dbReference type="NCBI Taxonomy" id="1921510"/>
    <lineage>
        <taxon>Bacteria</taxon>
        <taxon>Pseudomonadati</taxon>
        <taxon>Pseudomonadota</taxon>
        <taxon>Alphaproteobacteria</taxon>
        <taxon>Sphingomonadales</taxon>
        <taxon>Sphingomonadaceae</taxon>
        <taxon>Tardibacter</taxon>
    </lineage>
</organism>
<evidence type="ECO:0000256" key="1">
    <source>
        <dbReference type="ARBA" id="ARBA00009881"/>
    </source>
</evidence>
<keyword evidence="3" id="KW-0288">FMN</keyword>
<dbReference type="Proteomes" id="UP000182063">
    <property type="component" value="Chromosome"/>
</dbReference>
<evidence type="ECO:0000313" key="6">
    <source>
        <dbReference type="EMBL" id="API59789.1"/>
    </source>
</evidence>
<dbReference type="STRING" id="1921510.BSL82_11070"/>
<dbReference type="Pfam" id="PF03060">
    <property type="entry name" value="NMO"/>
    <property type="match status" value="1"/>
</dbReference>
<dbReference type="KEGG" id="sphj:BSL82_11070"/>
<evidence type="ECO:0000256" key="3">
    <source>
        <dbReference type="ARBA" id="ARBA00022643"/>
    </source>
</evidence>
<comment type="similarity">
    <text evidence="1">Belongs to the nitronate monooxygenase family. NMO class I subfamily.</text>
</comment>
<protein>
    <submittedName>
        <fullName evidence="6">Uncharacterized protein</fullName>
    </submittedName>
</protein>
<keyword evidence="7" id="KW-1185">Reference proteome</keyword>
<gene>
    <name evidence="6" type="ORF">BSL82_11070</name>
</gene>
<dbReference type="PANTHER" id="PTHR42747">
    <property type="entry name" value="NITRONATE MONOOXYGENASE-RELATED"/>
    <property type="match status" value="1"/>
</dbReference>
<evidence type="ECO:0000313" key="7">
    <source>
        <dbReference type="Proteomes" id="UP000182063"/>
    </source>
</evidence>
<dbReference type="AlphaFoldDB" id="A0A1L3ZW32"/>
<dbReference type="InterPro" id="IPR013785">
    <property type="entry name" value="Aldolase_TIM"/>
</dbReference>
<keyword evidence="4" id="KW-0560">Oxidoreductase</keyword>
<dbReference type="OrthoDB" id="8196541at2"/>
<dbReference type="EMBL" id="CP018221">
    <property type="protein sequence ID" value="API59789.1"/>
    <property type="molecule type" value="Genomic_DNA"/>
</dbReference>
<dbReference type="SUPFAM" id="SSF51412">
    <property type="entry name" value="Inosine monophosphate dehydrogenase (IMPDH)"/>
    <property type="match status" value="1"/>
</dbReference>
<evidence type="ECO:0000256" key="2">
    <source>
        <dbReference type="ARBA" id="ARBA00022630"/>
    </source>
</evidence>
<dbReference type="InterPro" id="IPR004136">
    <property type="entry name" value="NMO"/>
</dbReference>
<dbReference type="CDD" id="cd04730">
    <property type="entry name" value="NPD_like"/>
    <property type="match status" value="1"/>
</dbReference>
<sequence length="320" mass="33899">MIPAALDGRLRMPAIVSPMFLISSPDLVVESSRAGVIGSFPAFNQRTSAGYEDWLKDIRNRLTPADAPWATQFSVHKSNARLAEDIALTVKYQVPILISSIGITREVTDAIHAYGGLCFHDVINVRHAQKALEANVDGIIAIASGGGGHSGTYNPFAFLGELKPLMGDKTLLLGGCISDGAALAGAISAGADMGYIGTRFINTTESTASDRLKRLLIESDITDVVYTDEVDGLGGSWLKQTVPAPGHFGDLGGAKVDISKVLGEPKRWKDILSAGQGVGSIHDVVPTAVLIDQFEHEYHAAIDRVVALRSALAIRGGKNT</sequence>
<evidence type="ECO:0000256" key="4">
    <source>
        <dbReference type="ARBA" id="ARBA00023002"/>
    </source>
</evidence>
<accession>A0A1L3ZW32</accession>
<reference evidence="7" key="1">
    <citation type="submission" date="2016-11" db="EMBL/GenBank/DDBJ databases">
        <title>Complete Genome Sequence of alachlor-degrading Sphingomonas sp. strain JJ-A5.</title>
        <authorList>
            <person name="Lee H."/>
            <person name="Ka J.-O."/>
        </authorList>
    </citation>
    <scope>NUCLEOTIDE SEQUENCE [LARGE SCALE GENOMIC DNA]</scope>
    <source>
        <strain evidence="7">JJ-A5</strain>
    </source>
</reference>